<reference evidence="2 5" key="2">
    <citation type="submission" date="2020-08" db="EMBL/GenBank/DDBJ databases">
        <title>Genomic Encyclopedia of Type Strains, Phase IV (KMG-IV): sequencing the most valuable type-strain genomes for metagenomic binning, comparative biology and taxonomic classification.</title>
        <authorList>
            <person name="Goeker M."/>
        </authorList>
    </citation>
    <scope>NUCLEOTIDE SEQUENCE [LARGE SCALE GENOMIC DNA]</scope>
    <source>
        <strain evidence="2 5">DSM 100021</strain>
    </source>
</reference>
<organism evidence="3 4">
    <name type="scientific">Allorhizobium taibaishanense</name>
    <dbReference type="NCBI Taxonomy" id="887144"/>
    <lineage>
        <taxon>Bacteria</taxon>
        <taxon>Pseudomonadati</taxon>
        <taxon>Pseudomonadota</taxon>
        <taxon>Alphaproteobacteria</taxon>
        <taxon>Hyphomicrobiales</taxon>
        <taxon>Rhizobiaceae</taxon>
        <taxon>Rhizobium/Agrobacterium group</taxon>
        <taxon>Allorhizobium</taxon>
    </lineage>
</organism>
<keyword evidence="4" id="KW-1185">Reference proteome</keyword>
<sequence length="221" mass="22698">MTHIIVINPNTSDATTAMMTGIVRRLLPAGITADGMTAASGVPMILNGLQLAASVASVKDMGLAAAPRTNGIIIGAFGDPGLEDLRQLLDIPVCGLFESSVLQAVEAGQRFGIATVTPDLVASFSQKAAALKASSFFTGTRLTQGDPLSLARDPIQLKAALSIAAKQCVDQDGAEVVIIGGGPLGEAASELRRELSIPIIAPITSAVKSLIRMINDHTNAS</sequence>
<name>A0A1Q9ABY7_9HYPH</name>
<proteinExistence type="inferred from homology"/>
<dbReference type="Proteomes" id="UP000544107">
    <property type="component" value="Unassembled WGS sequence"/>
</dbReference>
<comment type="similarity">
    <text evidence="1">Belongs to the HyuE racemase family.</text>
</comment>
<dbReference type="AlphaFoldDB" id="A0A1Q9ABY7"/>
<dbReference type="PANTHER" id="PTHR28047">
    <property type="entry name" value="PROTEIN DCG1"/>
    <property type="match status" value="1"/>
</dbReference>
<dbReference type="InterPro" id="IPR052186">
    <property type="entry name" value="Hydantoin_racemase-like"/>
</dbReference>
<dbReference type="GO" id="GO:0047661">
    <property type="term" value="F:amino-acid racemase activity"/>
    <property type="evidence" value="ECO:0007669"/>
    <property type="project" value="InterPro"/>
</dbReference>
<dbReference type="EMBL" id="JACIED010000007">
    <property type="protein sequence ID" value="MBB4010257.1"/>
    <property type="molecule type" value="Genomic_DNA"/>
</dbReference>
<dbReference type="InterPro" id="IPR015942">
    <property type="entry name" value="Asp/Glu/hydantoin_racemase"/>
</dbReference>
<dbReference type="Proteomes" id="UP000185598">
    <property type="component" value="Unassembled WGS sequence"/>
</dbReference>
<dbReference type="Gene3D" id="3.40.50.12500">
    <property type="match status" value="1"/>
</dbReference>
<protein>
    <submittedName>
        <fullName evidence="2 3">Hydantoin racemase</fullName>
    </submittedName>
</protein>
<gene>
    <name evidence="3" type="ORF">BJF91_02250</name>
    <name evidence="2" type="ORF">GGQ71_004555</name>
</gene>
<dbReference type="InterPro" id="IPR053714">
    <property type="entry name" value="Iso_Racemase_Enz_sf"/>
</dbReference>
<dbReference type="PANTHER" id="PTHR28047:SF5">
    <property type="entry name" value="PROTEIN DCG1"/>
    <property type="match status" value="1"/>
</dbReference>
<reference evidence="3 4" key="1">
    <citation type="submission" date="2016-09" db="EMBL/GenBank/DDBJ databases">
        <title>Rhizobium oryziradicis sp. nov., isolated from the root of rice.</title>
        <authorList>
            <person name="Zhao J."/>
            <person name="Zhang X."/>
        </authorList>
    </citation>
    <scope>NUCLEOTIDE SEQUENCE [LARGE SCALE GENOMIC DNA]</scope>
    <source>
        <strain evidence="3 4">14971</strain>
    </source>
</reference>
<comment type="caution">
    <text evidence="3">The sequence shown here is derived from an EMBL/GenBank/DDBJ whole genome shotgun (WGS) entry which is preliminary data.</text>
</comment>
<dbReference type="STRING" id="887144.BJF91_02250"/>
<evidence type="ECO:0000313" key="2">
    <source>
        <dbReference type="EMBL" id="MBB4010257.1"/>
    </source>
</evidence>
<dbReference type="Pfam" id="PF01177">
    <property type="entry name" value="Asp_Glu_race"/>
    <property type="match status" value="1"/>
</dbReference>
<evidence type="ECO:0000313" key="5">
    <source>
        <dbReference type="Proteomes" id="UP000544107"/>
    </source>
</evidence>
<dbReference type="EMBL" id="MKIN01000014">
    <property type="protein sequence ID" value="OLP52371.1"/>
    <property type="molecule type" value="Genomic_DNA"/>
</dbReference>
<evidence type="ECO:0000313" key="4">
    <source>
        <dbReference type="Proteomes" id="UP000185598"/>
    </source>
</evidence>
<dbReference type="RefSeq" id="WP_075612512.1">
    <property type="nucleotide sequence ID" value="NZ_JACIED010000007.1"/>
</dbReference>
<accession>A0A1Q9ABY7</accession>
<evidence type="ECO:0000313" key="3">
    <source>
        <dbReference type="EMBL" id="OLP52371.1"/>
    </source>
</evidence>
<dbReference type="OrthoDB" id="7774147at2"/>
<evidence type="ECO:0000256" key="1">
    <source>
        <dbReference type="ARBA" id="ARBA00038414"/>
    </source>
</evidence>